<keyword evidence="2" id="KW-1185">Reference proteome</keyword>
<accession>A0A1D9HZT1</accession>
<name>A0A1D9HZT1_9BURK</name>
<organism evidence="1 2">
    <name type="scientific">Cupriavidus malaysiensis</name>
    <dbReference type="NCBI Taxonomy" id="367825"/>
    <lineage>
        <taxon>Bacteria</taxon>
        <taxon>Pseudomonadati</taxon>
        <taxon>Pseudomonadota</taxon>
        <taxon>Betaproteobacteria</taxon>
        <taxon>Burkholderiales</taxon>
        <taxon>Burkholderiaceae</taxon>
        <taxon>Cupriavidus</taxon>
    </lineage>
</organism>
<evidence type="ECO:0000313" key="2">
    <source>
        <dbReference type="Proteomes" id="UP000177515"/>
    </source>
</evidence>
<gene>
    <name evidence="1" type="ORF">BKK80_05790</name>
</gene>
<protein>
    <submittedName>
        <fullName evidence="1">Uncharacterized protein</fullName>
    </submittedName>
</protein>
<dbReference type="EMBL" id="CP017754">
    <property type="protein sequence ID" value="AOZ05371.1"/>
    <property type="molecule type" value="Genomic_DNA"/>
</dbReference>
<evidence type="ECO:0000313" key="1">
    <source>
        <dbReference type="EMBL" id="AOZ05371.1"/>
    </source>
</evidence>
<sequence length="410" mass="45932">MSGWGVPPEYAIQLGSSVQYQGNPGGLPESMAGDIHGAAVVANTLGLGLSWPLASPETRLDLAASASDVRYSSSRQLDHQPAFVNSTFYWRAGRLLAGNLHYGYFSQLNGALNQVWPARDMQVNQDASAELGLRVTDELTLPALRVFHATARYDVPYSRQLYNSNQNGWQVSTRYAADPDRADSSAVELGYRRTNAAYPWRSDEQVAIIDNAYSDTEWFSGAQWYVSPKTWIGARASLLQRTYANLSARDTRLVTFNVRALYDFSPKLQFDIRLWRRPYANNTQPQVIYSTQTGGLIGLAWKATSKTTLSLFYQHALQKDYTSSAAISGSDQLRLPAYGARLQWSPTDNMRWMLDFVSTLQRGSYAYDDYNRRYVRLGFEYTFGSRGNQAVRSLLKPSLCGEAYPALTLC</sequence>
<proteinExistence type="predicted"/>
<reference evidence="1 2" key="1">
    <citation type="submission" date="2016-10" db="EMBL/GenBank/DDBJ databases">
        <title>Complete genome sequences of three Cupriavidus strains isolated from various Malaysian environments.</title>
        <authorList>
            <person name="Abdullah A.A.-A."/>
            <person name="Shafie N.A.H."/>
            <person name="Lau N.S."/>
        </authorList>
    </citation>
    <scope>NUCLEOTIDE SEQUENCE [LARGE SCALE GENOMIC DNA]</scope>
    <source>
        <strain evidence="1 2">USMAA1020</strain>
    </source>
</reference>
<dbReference type="Proteomes" id="UP000177515">
    <property type="component" value="Chromosome 1"/>
</dbReference>